<dbReference type="InterPro" id="IPR036662">
    <property type="entry name" value="PTS_EIIA_man-typ_sf"/>
</dbReference>
<dbReference type="AlphaFoldDB" id="A0A410QET7"/>
<dbReference type="PROSITE" id="PS51096">
    <property type="entry name" value="PTS_EIIA_TYPE_4"/>
    <property type="match status" value="1"/>
</dbReference>
<reference evidence="10" key="1">
    <citation type="submission" date="2019-01" db="EMBL/GenBank/DDBJ databases">
        <title>Draft genomes of a novel of Sporanaerobacter strains.</title>
        <authorList>
            <person name="Ma S."/>
        </authorList>
    </citation>
    <scope>NUCLEOTIDE SEQUENCE [LARGE SCALE GENOMIC DNA]</scope>
    <source>
        <strain evidence="10">NJN-17</strain>
    </source>
</reference>
<dbReference type="Gene3D" id="3.40.50.510">
    <property type="entry name" value="Phosphotransferase system, mannose-type IIA component"/>
    <property type="match status" value="1"/>
</dbReference>
<dbReference type="PANTHER" id="PTHR33799">
    <property type="entry name" value="PTS PERMEASE-RELATED-RELATED"/>
    <property type="match status" value="1"/>
</dbReference>
<accession>A0A410QET7</accession>
<keyword evidence="7" id="KW-0418">Kinase</keyword>
<dbReference type="InterPro" id="IPR033887">
    <property type="entry name" value="PTS_IIA_man"/>
</dbReference>
<dbReference type="CDD" id="cd00006">
    <property type="entry name" value="PTS_IIA_man"/>
    <property type="match status" value="1"/>
</dbReference>
<dbReference type="KEGG" id="spoa:EQM13_13870"/>
<keyword evidence="4" id="KW-0762">Sugar transport</keyword>
<evidence type="ECO:0000256" key="6">
    <source>
        <dbReference type="ARBA" id="ARBA00022683"/>
    </source>
</evidence>
<feature type="domain" description="PTS EIIA type-4" evidence="8">
    <location>
        <begin position="1"/>
        <end position="121"/>
    </location>
</feature>
<evidence type="ECO:0000256" key="3">
    <source>
        <dbReference type="ARBA" id="ARBA00022490"/>
    </source>
</evidence>
<organism evidence="9 10">
    <name type="scientific">Acidilutibacter cellobiosedens</name>
    <dbReference type="NCBI Taxonomy" id="2507161"/>
    <lineage>
        <taxon>Bacteria</taxon>
        <taxon>Bacillati</taxon>
        <taxon>Bacillota</taxon>
        <taxon>Tissierellia</taxon>
        <taxon>Tissierellales</taxon>
        <taxon>Acidilutibacteraceae</taxon>
        <taxon>Acidilutibacter</taxon>
    </lineage>
</organism>
<keyword evidence="10" id="KW-1185">Reference proteome</keyword>
<keyword evidence="2" id="KW-0813">Transport</keyword>
<dbReference type="InterPro" id="IPR004701">
    <property type="entry name" value="PTS_EIIA_man-typ"/>
</dbReference>
<dbReference type="GO" id="GO:0005737">
    <property type="term" value="C:cytoplasm"/>
    <property type="evidence" value="ECO:0007669"/>
    <property type="project" value="UniProtKB-SubCell"/>
</dbReference>
<evidence type="ECO:0000256" key="1">
    <source>
        <dbReference type="ARBA" id="ARBA00004496"/>
    </source>
</evidence>
<evidence type="ECO:0000313" key="9">
    <source>
        <dbReference type="EMBL" id="QAT62573.1"/>
    </source>
</evidence>
<evidence type="ECO:0000256" key="7">
    <source>
        <dbReference type="ARBA" id="ARBA00022777"/>
    </source>
</evidence>
<evidence type="ECO:0000313" key="10">
    <source>
        <dbReference type="Proteomes" id="UP000287969"/>
    </source>
</evidence>
<evidence type="ECO:0000256" key="2">
    <source>
        <dbReference type="ARBA" id="ARBA00022448"/>
    </source>
</evidence>
<evidence type="ECO:0000259" key="8">
    <source>
        <dbReference type="PROSITE" id="PS51096"/>
    </source>
</evidence>
<evidence type="ECO:0000256" key="4">
    <source>
        <dbReference type="ARBA" id="ARBA00022597"/>
    </source>
</evidence>
<evidence type="ECO:0000256" key="5">
    <source>
        <dbReference type="ARBA" id="ARBA00022679"/>
    </source>
</evidence>
<dbReference type="InterPro" id="IPR051471">
    <property type="entry name" value="Bacterial_PTS_sugar_comp"/>
</dbReference>
<gene>
    <name evidence="9" type="ORF">EQM13_13870</name>
</gene>
<dbReference type="PANTHER" id="PTHR33799:SF1">
    <property type="entry name" value="PTS SYSTEM MANNOSE-SPECIFIC EIIAB COMPONENT-RELATED"/>
    <property type="match status" value="1"/>
</dbReference>
<dbReference type="SUPFAM" id="SSF53062">
    <property type="entry name" value="PTS system fructose IIA component-like"/>
    <property type="match status" value="1"/>
</dbReference>
<dbReference type="OrthoDB" id="9799827at2"/>
<comment type="subcellular location">
    <subcellularLocation>
        <location evidence="1">Cytoplasm</location>
    </subcellularLocation>
</comment>
<dbReference type="EMBL" id="CP035282">
    <property type="protein sequence ID" value="QAT62573.1"/>
    <property type="molecule type" value="Genomic_DNA"/>
</dbReference>
<proteinExistence type="predicted"/>
<dbReference type="GO" id="GO:0016301">
    <property type="term" value="F:kinase activity"/>
    <property type="evidence" value="ECO:0007669"/>
    <property type="project" value="UniProtKB-KW"/>
</dbReference>
<dbReference type="Pfam" id="PF03610">
    <property type="entry name" value="EIIA-man"/>
    <property type="match status" value="1"/>
</dbReference>
<dbReference type="GO" id="GO:0016020">
    <property type="term" value="C:membrane"/>
    <property type="evidence" value="ECO:0007669"/>
    <property type="project" value="InterPro"/>
</dbReference>
<dbReference type="GO" id="GO:0009401">
    <property type="term" value="P:phosphoenolpyruvate-dependent sugar phosphotransferase system"/>
    <property type="evidence" value="ECO:0007669"/>
    <property type="project" value="UniProtKB-KW"/>
</dbReference>
<dbReference type="RefSeq" id="WP_128753011.1">
    <property type="nucleotide sequence ID" value="NZ_CP035282.1"/>
</dbReference>
<keyword evidence="5" id="KW-0808">Transferase</keyword>
<keyword evidence="6" id="KW-0598">Phosphotransferase system</keyword>
<keyword evidence="3" id="KW-0963">Cytoplasm</keyword>
<dbReference type="Proteomes" id="UP000287969">
    <property type="component" value="Chromosome"/>
</dbReference>
<name>A0A410QET7_9FIRM</name>
<sequence length="140" mass="15724">MVKLIITGHGRFSDGMLDGINFIMGIQKDIIKVEFNNIDLEIYSNKIEDIIKSSKEGTLIFTDIIGGTPFRISTILGMKYDNVYVVTGTNISMIIESIIKREVMPLKELVEQITNVGKNAVQVFDKKSIAEKSRNINNLN</sequence>
<protein>
    <recommendedName>
        <fullName evidence="8">PTS EIIA type-4 domain-containing protein</fullName>
    </recommendedName>
</protein>